<evidence type="ECO:0000256" key="1">
    <source>
        <dbReference type="SAM" id="MobiDB-lite"/>
    </source>
</evidence>
<accession>A0A4Z2J642</accession>
<dbReference type="AlphaFoldDB" id="A0A4Z2J642"/>
<evidence type="ECO:0000313" key="2">
    <source>
        <dbReference type="EMBL" id="TNN85013.1"/>
    </source>
</evidence>
<dbReference type="EMBL" id="SRLO01000023">
    <property type="protein sequence ID" value="TNN85013.1"/>
    <property type="molecule type" value="Genomic_DNA"/>
</dbReference>
<organism evidence="2 3">
    <name type="scientific">Liparis tanakae</name>
    <name type="common">Tanaka's snailfish</name>
    <dbReference type="NCBI Taxonomy" id="230148"/>
    <lineage>
        <taxon>Eukaryota</taxon>
        <taxon>Metazoa</taxon>
        <taxon>Chordata</taxon>
        <taxon>Craniata</taxon>
        <taxon>Vertebrata</taxon>
        <taxon>Euteleostomi</taxon>
        <taxon>Actinopterygii</taxon>
        <taxon>Neopterygii</taxon>
        <taxon>Teleostei</taxon>
        <taxon>Neoteleostei</taxon>
        <taxon>Acanthomorphata</taxon>
        <taxon>Eupercaria</taxon>
        <taxon>Perciformes</taxon>
        <taxon>Cottioidei</taxon>
        <taxon>Cottales</taxon>
        <taxon>Liparidae</taxon>
        <taxon>Liparis</taxon>
    </lineage>
</organism>
<keyword evidence="3" id="KW-1185">Reference proteome</keyword>
<sequence length="61" mass="6679">MEVMTQRGGHLDTSREETTNTHTHKPGLCVKPGDEGINPILTGLSCGVFVKEGVRSWEANR</sequence>
<name>A0A4Z2J642_9TELE</name>
<protein>
    <submittedName>
        <fullName evidence="2">Uncharacterized protein</fullName>
    </submittedName>
</protein>
<evidence type="ECO:0000313" key="3">
    <source>
        <dbReference type="Proteomes" id="UP000314294"/>
    </source>
</evidence>
<reference evidence="2 3" key="1">
    <citation type="submission" date="2019-03" db="EMBL/GenBank/DDBJ databases">
        <title>First draft genome of Liparis tanakae, snailfish: a comprehensive survey of snailfish specific genes.</title>
        <authorList>
            <person name="Kim W."/>
            <person name="Song I."/>
            <person name="Jeong J.-H."/>
            <person name="Kim D."/>
            <person name="Kim S."/>
            <person name="Ryu S."/>
            <person name="Song J.Y."/>
            <person name="Lee S.K."/>
        </authorList>
    </citation>
    <scope>NUCLEOTIDE SEQUENCE [LARGE SCALE GENOMIC DNA]</scope>
    <source>
        <tissue evidence="2">Muscle</tissue>
    </source>
</reference>
<dbReference type="Proteomes" id="UP000314294">
    <property type="component" value="Unassembled WGS sequence"/>
</dbReference>
<feature type="region of interest" description="Disordered" evidence="1">
    <location>
        <begin position="1"/>
        <end position="33"/>
    </location>
</feature>
<proteinExistence type="predicted"/>
<comment type="caution">
    <text evidence="2">The sequence shown here is derived from an EMBL/GenBank/DDBJ whole genome shotgun (WGS) entry which is preliminary data.</text>
</comment>
<gene>
    <name evidence="2" type="ORF">EYF80_004667</name>
</gene>
<feature type="compositionally biased region" description="Basic and acidic residues" evidence="1">
    <location>
        <begin position="9"/>
        <end position="19"/>
    </location>
</feature>